<dbReference type="EMBL" id="JADCNL010000004">
    <property type="protein sequence ID" value="KAG0484942.1"/>
    <property type="molecule type" value="Genomic_DNA"/>
</dbReference>
<protein>
    <submittedName>
        <fullName evidence="2">Uncharacterized protein</fullName>
    </submittedName>
</protein>
<evidence type="ECO:0000256" key="1">
    <source>
        <dbReference type="SAM" id="MobiDB-lite"/>
    </source>
</evidence>
<evidence type="ECO:0000313" key="3">
    <source>
        <dbReference type="Proteomes" id="UP000636800"/>
    </source>
</evidence>
<evidence type="ECO:0000313" key="2">
    <source>
        <dbReference type="EMBL" id="KAG0484942.1"/>
    </source>
</evidence>
<keyword evidence="3" id="KW-1185">Reference proteome</keyword>
<dbReference type="Proteomes" id="UP000636800">
    <property type="component" value="Unassembled WGS sequence"/>
</dbReference>
<dbReference type="PANTHER" id="PTHR36709">
    <property type="entry name" value="OS02G0604100 PROTEIN"/>
    <property type="match status" value="1"/>
</dbReference>
<gene>
    <name evidence="2" type="ORF">HPP92_009021</name>
</gene>
<feature type="compositionally biased region" description="Basic and acidic residues" evidence="1">
    <location>
        <begin position="126"/>
        <end position="140"/>
    </location>
</feature>
<accession>A0A835V4B3</accession>
<dbReference type="AlphaFoldDB" id="A0A835V4B3"/>
<name>A0A835V4B3_VANPL</name>
<reference evidence="2 3" key="1">
    <citation type="journal article" date="2020" name="Nat. Food">
        <title>A phased Vanilla planifolia genome enables genetic improvement of flavour and production.</title>
        <authorList>
            <person name="Hasing T."/>
            <person name="Tang H."/>
            <person name="Brym M."/>
            <person name="Khazi F."/>
            <person name="Huang T."/>
            <person name="Chambers A.H."/>
        </authorList>
    </citation>
    <scope>NUCLEOTIDE SEQUENCE [LARGE SCALE GENOMIC DNA]</scope>
    <source>
        <tissue evidence="2">Leaf</tissue>
    </source>
</reference>
<proteinExistence type="predicted"/>
<sequence>MASFNVIQKVRRARIQERKRVLQGDPVTRKLKKKTDNIPISGKRKRKLFKKWRREKKGALQKGLITMEDVEMADADGTSQNDKESTKMKFRSKKALKLKIKRLKRKGRSKKKSHGQPNGAPNDAMLFEKKSNSPDLIHKA</sequence>
<feature type="region of interest" description="Disordered" evidence="1">
    <location>
        <begin position="93"/>
        <end position="140"/>
    </location>
</feature>
<dbReference type="PANTHER" id="PTHR36709:SF1">
    <property type="entry name" value="OS02G0604100 PROTEIN"/>
    <property type="match status" value="1"/>
</dbReference>
<dbReference type="OrthoDB" id="10266364at2759"/>
<comment type="caution">
    <text evidence="2">The sequence shown here is derived from an EMBL/GenBank/DDBJ whole genome shotgun (WGS) entry which is preliminary data.</text>
</comment>
<feature type="compositionally biased region" description="Basic residues" evidence="1">
    <location>
        <begin position="93"/>
        <end position="114"/>
    </location>
</feature>
<organism evidence="2 3">
    <name type="scientific">Vanilla planifolia</name>
    <name type="common">Vanilla</name>
    <dbReference type="NCBI Taxonomy" id="51239"/>
    <lineage>
        <taxon>Eukaryota</taxon>
        <taxon>Viridiplantae</taxon>
        <taxon>Streptophyta</taxon>
        <taxon>Embryophyta</taxon>
        <taxon>Tracheophyta</taxon>
        <taxon>Spermatophyta</taxon>
        <taxon>Magnoliopsida</taxon>
        <taxon>Liliopsida</taxon>
        <taxon>Asparagales</taxon>
        <taxon>Orchidaceae</taxon>
        <taxon>Vanilloideae</taxon>
        <taxon>Vanilleae</taxon>
        <taxon>Vanilla</taxon>
    </lineage>
</organism>